<dbReference type="GO" id="GO:0005886">
    <property type="term" value="C:plasma membrane"/>
    <property type="evidence" value="ECO:0007669"/>
    <property type="project" value="UniProtKB-SubCell"/>
</dbReference>
<comment type="similarity">
    <text evidence="7">Belongs to the binding-protein-dependent transport system permease family.</text>
</comment>
<evidence type="ECO:0000256" key="3">
    <source>
        <dbReference type="ARBA" id="ARBA00022475"/>
    </source>
</evidence>
<evidence type="ECO:0000313" key="10">
    <source>
        <dbReference type="EMBL" id="CDR09531.1"/>
    </source>
</evidence>
<dbReference type="PANTHER" id="PTHR30151">
    <property type="entry name" value="ALKANE SULFONATE ABC TRANSPORTER-RELATED, MEMBRANE SUBUNIT"/>
    <property type="match status" value="1"/>
</dbReference>
<evidence type="ECO:0000256" key="2">
    <source>
        <dbReference type="ARBA" id="ARBA00022448"/>
    </source>
</evidence>
<keyword evidence="6 7" id="KW-0472">Membrane</keyword>
<dbReference type="Pfam" id="PF00528">
    <property type="entry name" value="BPD_transp_1"/>
    <property type="match status" value="1"/>
</dbReference>
<keyword evidence="4 7" id="KW-0812">Transmembrane</keyword>
<evidence type="ECO:0000259" key="9">
    <source>
        <dbReference type="PROSITE" id="PS50928"/>
    </source>
</evidence>
<protein>
    <submittedName>
        <fullName evidence="10">ABC-type transporter, integral membrane subunit</fullName>
    </submittedName>
</protein>
<evidence type="ECO:0000256" key="5">
    <source>
        <dbReference type="ARBA" id="ARBA00022989"/>
    </source>
</evidence>
<keyword evidence="2 7" id="KW-0813">Transport</keyword>
<sequence>MTEGHGRGATATAGADGESTADEPYSPRPGHARKTGDGGGNGEKSRSGAGRKMTGAGSGAASGTALADRRGTLLRSVLPPLVFGVLLLAVWDIVTRTGAVAEFYLPAPLDLARQFLDDVFHGDLVDYTKETVWEALAGSGIGIGVALPLGYLIARSEIAAAALQPYVAASQAMPAVALAPLLALWIGYGLLPIAVLCALLVFFPILVNTVLGLRSLDPDVMGAARVDGVGWWGMLWYIELPLALPSVLAGVRNGLTLSITGAVVGEFVMGGDGLGQLLSVQRQEADTIGLFSTLVMLGLLAAVSYGVVRLVERLVQRD</sequence>
<organism evidence="10">
    <name type="scientific">Streptomyces iranensis</name>
    <dbReference type="NCBI Taxonomy" id="576784"/>
    <lineage>
        <taxon>Bacteria</taxon>
        <taxon>Bacillati</taxon>
        <taxon>Actinomycetota</taxon>
        <taxon>Actinomycetes</taxon>
        <taxon>Kitasatosporales</taxon>
        <taxon>Streptomycetaceae</taxon>
        <taxon>Streptomyces</taxon>
        <taxon>Streptomyces violaceusniger group</taxon>
    </lineage>
</organism>
<feature type="transmembrane region" description="Helical" evidence="7">
    <location>
        <begin position="288"/>
        <end position="308"/>
    </location>
</feature>
<feature type="transmembrane region" description="Helical" evidence="7">
    <location>
        <begin position="77"/>
        <end position="94"/>
    </location>
</feature>
<keyword evidence="3" id="KW-1003">Cell membrane</keyword>
<feature type="compositionally biased region" description="Low complexity" evidence="8">
    <location>
        <begin position="7"/>
        <end position="18"/>
    </location>
</feature>
<name>A0A060ZUL7_9ACTN</name>
<evidence type="ECO:0000256" key="8">
    <source>
        <dbReference type="SAM" id="MobiDB-lite"/>
    </source>
</evidence>
<evidence type="ECO:0000256" key="6">
    <source>
        <dbReference type="ARBA" id="ARBA00023136"/>
    </source>
</evidence>
<dbReference type="EMBL" id="LK022848">
    <property type="protein sequence ID" value="CDR09531.1"/>
    <property type="molecule type" value="Genomic_DNA"/>
</dbReference>
<evidence type="ECO:0000256" key="1">
    <source>
        <dbReference type="ARBA" id="ARBA00004651"/>
    </source>
</evidence>
<evidence type="ECO:0000256" key="4">
    <source>
        <dbReference type="ARBA" id="ARBA00022692"/>
    </source>
</evidence>
<dbReference type="InterPro" id="IPR035906">
    <property type="entry name" value="MetI-like_sf"/>
</dbReference>
<feature type="transmembrane region" description="Helical" evidence="7">
    <location>
        <begin position="166"/>
        <end position="187"/>
    </location>
</feature>
<dbReference type="SUPFAM" id="SSF161098">
    <property type="entry name" value="MetI-like"/>
    <property type="match status" value="1"/>
</dbReference>
<reference evidence="10" key="1">
    <citation type="submission" date="2014-05" db="EMBL/GenBank/DDBJ databases">
        <authorList>
            <person name="Horn Fabian"/>
        </authorList>
    </citation>
    <scope>NUCLEOTIDE SEQUENCE</scope>
</reference>
<evidence type="ECO:0000256" key="7">
    <source>
        <dbReference type="RuleBase" id="RU363032"/>
    </source>
</evidence>
<feature type="transmembrane region" description="Helical" evidence="7">
    <location>
        <begin position="135"/>
        <end position="154"/>
    </location>
</feature>
<dbReference type="PROSITE" id="PS50928">
    <property type="entry name" value="ABC_TM1"/>
    <property type="match status" value="1"/>
</dbReference>
<accession>A0A060ZUL7</accession>
<dbReference type="GO" id="GO:0055085">
    <property type="term" value="P:transmembrane transport"/>
    <property type="evidence" value="ECO:0007669"/>
    <property type="project" value="InterPro"/>
</dbReference>
<dbReference type="Gene3D" id="1.10.3720.10">
    <property type="entry name" value="MetI-like"/>
    <property type="match status" value="1"/>
</dbReference>
<dbReference type="HOGENOM" id="CLU_046113_2_3_11"/>
<dbReference type="AlphaFoldDB" id="A0A060ZUL7"/>
<gene>
    <name evidence="10" type="ORF">SIRAN6139</name>
</gene>
<dbReference type="InterPro" id="IPR000515">
    <property type="entry name" value="MetI-like"/>
</dbReference>
<feature type="domain" description="ABC transmembrane type-1" evidence="9">
    <location>
        <begin position="128"/>
        <end position="312"/>
    </location>
</feature>
<keyword evidence="5 7" id="KW-1133">Transmembrane helix</keyword>
<dbReference type="CDD" id="cd06261">
    <property type="entry name" value="TM_PBP2"/>
    <property type="match status" value="1"/>
</dbReference>
<feature type="transmembrane region" description="Helical" evidence="7">
    <location>
        <begin position="234"/>
        <end position="251"/>
    </location>
</feature>
<proteinExistence type="inferred from homology"/>
<feature type="transmembrane region" description="Helical" evidence="7">
    <location>
        <begin position="193"/>
        <end position="213"/>
    </location>
</feature>
<comment type="subcellular location">
    <subcellularLocation>
        <location evidence="1 7">Cell membrane</location>
        <topology evidence="1 7">Multi-pass membrane protein</topology>
    </subcellularLocation>
</comment>
<dbReference type="PANTHER" id="PTHR30151:SF20">
    <property type="entry name" value="ABC TRANSPORTER PERMEASE PROTEIN HI_0355-RELATED"/>
    <property type="match status" value="1"/>
</dbReference>
<feature type="region of interest" description="Disordered" evidence="8">
    <location>
        <begin position="1"/>
        <end position="63"/>
    </location>
</feature>